<keyword evidence="3" id="KW-1185">Reference proteome</keyword>
<accession>A0A176WLS0</accession>
<name>A0A176WLS0_MARPO</name>
<proteinExistence type="predicted"/>
<comment type="caution">
    <text evidence="2">The sequence shown here is derived from an EMBL/GenBank/DDBJ whole genome shotgun (WGS) entry which is preliminary data.</text>
</comment>
<gene>
    <name evidence="2" type="ORF">AXG93_4553s1000</name>
</gene>
<dbReference type="EMBL" id="LVLJ01000504">
    <property type="protein sequence ID" value="OAE33804.1"/>
    <property type="molecule type" value="Genomic_DNA"/>
</dbReference>
<reference evidence="2" key="1">
    <citation type="submission" date="2016-03" db="EMBL/GenBank/DDBJ databases">
        <title>Mechanisms controlling the formation of the plant cell surface in tip-growing cells are functionally conserved among land plants.</title>
        <authorList>
            <person name="Honkanen S."/>
            <person name="Jones V.A."/>
            <person name="Morieri G."/>
            <person name="Champion C."/>
            <person name="Hetherington A.J."/>
            <person name="Kelly S."/>
            <person name="Saint-Marcoux D."/>
            <person name="Proust H."/>
            <person name="Prescott H."/>
            <person name="Dolan L."/>
        </authorList>
    </citation>
    <scope>NUCLEOTIDE SEQUENCE [LARGE SCALE GENOMIC DNA]</scope>
    <source>
        <tissue evidence="2">Whole gametophyte</tissue>
    </source>
</reference>
<keyword evidence="1" id="KW-0175">Coiled coil</keyword>
<dbReference type="Proteomes" id="UP000077202">
    <property type="component" value="Unassembled WGS sequence"/>
</dbReference>
<sequence>MKDLVECEATRISDLESIEKLETQCSELRSQRSQAKEQLCEMKTRLSEAEQKNRQLAEQKNDALTVRVNRCLQGFVLCETQIEHMVPKKSEKVRKMVPLKVPYEKLRPFRHELSELRLEFLLWNWNCVSASIWKEVMDKSATKGEELRGNPMLWTIEHWTKVMGPCAGSDGDLLFDKNSVGLTCVEEFSYGPLFETGRQGTNGWKTVEYKDLKRRVIALGIMHILRPARTTYETAWQVGFFERILKE</sequence>
<feature type="coiled-coil region" evidence="1">
    <location>
        <begin position="18"/>
        <end position="66"/>
    </location>
</feature>
<protein>
    <submittedName>
        <fullName evidence="2">Uncharacterized protein</fullName>
    </submittedName>
</protein>
<organism evidence="2 3">
    <name type="scientific">Marchantia polymorpha subsp. ruderalis</name>
    <dbReference type="NCBI Taxonomy" id="1480154"/>
    <lineage>
        <taxon>Eukaryota</taxon>
        <taxon>Viridiplantae</taxon>
        <taxon>Streptophyta</taxon>
        <taxon>Embryophyta</taxon>
        <taxon>Marchantiophyta</taxon>
        <taxon>Marchantiopsida</taxon>
        <taxon>Marchantiidae</taxon>
        <taxon>Marchantiales</taxon>
        <taxon>Marchantiaceae</taxon>
        <taxon>Marchantia</taxon>
    </lineage>
</organism>
<evidence type="ECO:0000256" key="1">
    <source>
        <dbReference type="SAM" id="Coils"/>
    </source>
</evidence>
<evidence type="ECO:0000313" key="3">
    <source>
        <dbReference type="Proteomes" id="UP000077202"/>
    </source>
</evidence>
<dbReference type="AlphaFoldDB" id="A0A176WLS0"/>
<evidence type="ECO:0000313" key="2">
    <source>
        <dbReference type="EMBL" id="OAE33804.1"/>
    </source>
</evidence>